<feature type="non-terminal residue" evidence="1">
    <location>
        <position position="1"/>
    </location>
</feature>
<evidence type="ECO:0000313" key="2">
    <source>
        <dbReference type="Proteomes" id="UP000772434"/>
    </source>
</evidence>
<accession>A0A9P5TXB8</accession>
<evidence type="ECO:0000313" key="1">
    <source>
        <dbReference type="EMBL" id="KAF9053990.1"/>
    </source>
</evidence>
<organism evidence="1 2">
    <name type="scientific">Rhodocollybia butyracea</name>
    <dbReference type="NCBI Taxonomy" id="206335"/>
    <lineage>
        <taxon>Eukaryota</taxon>
        <taxon>Fungi</taxon>
        <taxon>Dikarya</taxon>
        <taxon>Basidiomycota</taxon>
        <taxon>Agaricomycotina</taxon>
        <taxon>Agaricomycetes</taxon>
        <taxon>Agaricomycetidae</taxon>
        <taxon>Agaricales</taxon>
        <taxon>Marasmiineae</taxon>
        <taxon>Omphalotaceae</taxon>
        <taxon>Rhodocollybia</taxon>
    </lineage>
</organism>
<name>A0A9P5TXB8_9AGAR</name>
<gene>
    <name evidence="1" type="ORF">BDP27DRAFT_1242480</name>
</gene>
<dbReference type="Proteomes" id="UP000772434">
    <property type="component" value="Unassembled WGS sequence"/>
</dbReference>
<dbReference type="AlphaFoldDB" id="A0A9P5TXB8"/>
<reference evidence="1" key="1">
    <citation type="submission" date="2020-11" db="EMBL/GenBank/DDBJ databases">
        <authorList>
            <consortium name="DOE Joint Genome Institute"/>
            <person name="Ahrendt S."/>
            <person name="Riley R."/>
            <person name="Andreopoulos W."/>
            <person name="Labutti K."/>
            <person name="Pangilinan J."/>
            <person name="Ruiz-Duenas F.J."/>
            <person name="Barrasa J.M."/>
            <person name="Sanchez-Garcia M."/>
            <person name="Camarero S."/>
            <person name="Miyauchi S."/>
            <person name="Serrano A."/>
            <person name="Linde D."/>
            <person name="Babiker R."/>
            <person name="Drula E."/>
            <person name="Ayuso-Fernandez I."/>
            <person name="Pacheco R."/>
            <person name="Padilla G."/>
            <person name="Ferreira P."/>
            <person name="Barriuso J."/>
            <person name="Kellner H."/>
            <person name="Castanera R."/>
            <person name="Alfaro M."/>
            <person name="Ramirez L."/>
            <person name="Pisabarro A.G."/>
            <person name="Kuo A."/>
            <person name="Tritt A."/>
            <person name="Lipzen A."/>
            <person name="He G."/>
            <person name="Yan M."/>
            <person name="Ng V."/>
            <person name="Cullen D."/>
            <person name="Martin F."/>
            <person name="Rosso M.-N."/>
            <person name="Henrissat B."/>
            <person name="Hibbett D."/>
            <person name="Martinez A.T."/>
            <person name="Grigoriev I.V."/>
        </authorList>
    </citation>
    <scope>NUCLEOTIDE SEQUENCE</scope>
    <source>
        <strain evidence="1">AH 40177</strain>
    </source>
</reference>
<sequence>DLWKFELLPEDWNSIKLVCGWLDIFRSATTQMSTTSKPMLSSTSAIFRGLQDAIKDEIKNLPPGFDTRICKGLVDAHMKLSEYYHRFDQSRYFTWAARKFCVPSYADLR</sequence>
<comment type="caution">
    <text evidence="1">The sequence shown here is derived from an EMBL/GenBank/DDBJ whole genome shotgun (WGS) entry which is preliminary data.</text>
</comment>
<protein>
    <submittedName>
        <fullName evidence="1">Uncharacterized protein</fullName>
    </submittedName>
</protein>
<dbReference type="EMBL" id="JADNRY010000441">
    <property type="protein sequence ID" value="KAF9053990.1"/>
    <property type="molecule type" value="Genomic_DNA"/>
</dbReference>
<dbReference type="OrthoDB" id="1607513at2759"/>
<proteinExistence type="predicted"/>
<keyword evidence="2" id="KW-1185">Reference proteome</keyword>